<keyword evidence="5 6" id="KW-0636">Prenylation</keyword>
<keyword evidence="4 6" id="KW-0449">Lipoprotein</keyword>
<evidence type="ECO:0000313" key="8">
    <source>
        <dbReference type="EMBL" id="EPB85668.1"/>
    </source>
</evidence>
<dbReference type="SMART" id="SM00173">
    <property type="entry name" value="RAS"/>
    <property type="match status" value="1"/>
</dbReference>
<evidence type="ECO:0000256" key="7">
    <source>
        <dbReference type="SAM" id="MobiDB-lite"/>
    </source>
</evidence>
<dbReference type="PROSITE" id="PS51419">
    <property type="entry name" value="RAB"/>
    <property type="match status" value="1"/>
</dbReference>
<sequence>MSTISLFSFIYHIFEMGVKEYQYKILVVGDLGTGKTSILKRYIYNTFSSNYKSTIGVDFALKVIQIDPKTIVNLQMWDIAGQERFGNMTRAYYRGAIGAFIVYDVTRPSTFQSVLKWKNDIDAKVELPLAWGGGSIPAILLANKIDQQPNPKSQKEMNEFCTENMFTQWFETSAKENTSIDTATEYLINHIVQLEMSNQSDSEYEVDYSSSSSSKLSLYDNDRPKVHNSSCC</sequence>
<dbReference type="GO" id="GO:0005770">
    <property type="term" value="C:late endosome"/>
    <property type="evidence" value="ECO:0007669"/>
    <property type="project" value="TreeGrafter"/>
</dbReference>
<comment type="function">
    <text evidence="6">The small GTPases Rab are key regulators in vesicle trafficking.</text>
</comment>
<dbReference type="GO" id="GO:0003924">
    <property type="term" value="F:GTPase activity"/>
    <property type="evidence" value="ECO:0007669"/>
    <property type="project" value="UniProtKB-UniRule"/>
</dbReference>
<dbReference type="InParanoid" id="S2JSH6"/>
<comment type="subcellular location">
    <subcellularLocation>
        <location evidence="6">Membrane</location>
        <topology evidence="6">Lipid-anchor</topology>
    </subcellularLocation>
</comment>
<dbReference type="Gene3D" id="3.40.50.300">
    <property type="entry name" value="P-loop containing nucleotide triphosphate hydrolases"/>
    <property type="match status" value="1"/>
</dbReference>
<evidence type="ECO:0000256" key="3">
    <source>
        <dbReference type="ARBA" id="ARBA00023134"/>
    </source>
</evidence>
<keyword evidence="3 6" id="KW-0342">GTP-binding</keyword>
<accession>S2JSH6</accession>
<feature type="region of interest" description="Disordered" evidence="7">
    <location>
        <begin position="213"/>
        <end position="232"/>
    </location>
</feature>
<dbReference type="SMART" id="SM00175">
    <property type="entry name" value="RAB"/>
    <property type="match status" value="1"/>
</dbReference>
<dbReference type="PANTHER" id="PTHR47981:SF39">
    <property type="entry name" value="RAS-RELATED PROTEIN RAB"/>
    <property type="match status" value="1"/>
</dbReference>
<protein>
    <recommendedName>
        <fullName evidence="6">Ras-related protein Rab</fullName>
    </recommendedName>
</protein>
<dbReference type="OMA" id="ARRKLCC"/>
<evidence type="ECO:0000313" key="9">
    <source>
        <dbReference type="Proteomes" id="UP000014254"/>
    </source>
</evidence>
<dbReference type="eggNOG" id="KOG4423">
    <property type="taxonomic scope" value="Eukaryota"/>
</dbReference>
<gene>
    <name evidence="8" type="ORF">HMPREF1544_07575</name>
</gene>
<dbReference type="InterPro" id="IPR005225">
    <property type="entry name" value="Small_GTP-bd"/>
</dbReference>
<name>S2JSH6_MUCC1</name>
<dbReference type="FunFam" id="3.40.50.300:FF:000222">
    <property type="entry name" value="RAB32, member RAS oncogene family"/>
    <property type="match status" value="1"/>
</dbReference>
<keyword evidence="2 6" id="KW-0547">Nucleotide-binding</keyword>
<dbReference type="PRINTS" id="PR00449">
    <property type="entry name" value="RASTRNSFRMNG"/>
</dbReference>
<dbReference type="Pfam" id="PF00071">
    <property type="entry name" value="Ras"/>
    <property type="match status" value="1"/>
</dbReference>
<dbReference type="InterPro" id="IPR001806">
    <property type="entry name" value="Small_GTPase"/>
</dbReference>
<dbReference type="EMBL" id="KE124007">
    <property type="protein sequence ID" value="EPB85668.1"/>
    <property type="molecule type" value="Genomic_DNA"/>
</dbReference>
<dbReference type="OrthoDB" id="48625at2759"/>
<evidence type="ECO:0000256" key="1">
    <source>
        <dbReference type="ARBA" id="ARBA00006270"/>
    </source>
</evidence>
<dbReference type="SMART" id="SM00176">
    <property type="entry name" value="RAN"/>
    <property type="match status" value="1"/>
</dbReference>
<dbReference type="PANTHER" id="PTHR47981">
    <property type="entry name" value="RAB FAMILY"/>
    <property type="match status" value="1"/>
</dbReference>
<evidence type="ECO:0000256" key="4">
    <source>
        <dbReference type="ARBA" id="ARBA00023288"/>
    </source>
</evidence>
<dbReference type="GO" id="GO:0005525">
    <property type="term" value="F:GTP binding"/>
    <property type="evidence" value="ECO:0007669"/>
    <property type="project" value="UniProtKB-UniRule"/>
</dbReference>
<reference evidence="9" key="1">
    <citation type="submission" date="2013-05" db="EMBL/GenBank/DDBJ databases">
        <title>The Genome sequence of Mucor circinelloides f. circinelloides 1006PhL.</title>
        <authorList>
            <consortium name="The Broad Institute Genomics Platform"/>
            <person name="Cuomo C."/>
            <person name="Earl A."/>
            <person name="Findley K."/>
            <person name="Lee S.C."/>
            <person name="Walker B."/>
            <person name="Young S."/>
            <person name="Zeng Q."/>
            <person name="Gargeya S."/>
            <person name="Fitzgerald M."/>
            <person name="Haas B."/>
            <person name="Abouelleil A."/>
            <person name="Allen A.W."/>
            <person name="Alvarado L."/>
            <person name="Arachchi H.M."/>
            <person name="Berlin A.M."/>
            <person name="Chapman S.B."/>
            <person name="Gainer-Dewar J."/>
            <person name="Goldberg J."/>
            <person name="Griggs A."/>
            <person name="Gujja S."/>
            <person name="Hansen M."/>
            <person name="Howarth C."/>
            <person name="Imamovic A."/>
            <person name="Ireland A."/>
            <person name="Larimer J."/>
            <person name="McCowan C."/>
            <person name="Murphy C."/>
            <person name="Pearson M."/>
            <person name="Poon T.W."/>
            <person name="Priest M."/>
            <person name="Roberts A."/>
            <person name="Saif S."/>
            <person name="Shea T."/>
            <person name="Sisk P."/>
            <person name="Sykes S."/>
            <person name="Wortman J."/>
            <person name="Nusbaum C."/>
            <person name="Birren B."/>
        </authorList>
    </citation>
    <scope>NUCLEOTIDE SEQUENCE [LARGE SCALE GENOMIC DNA]</scope>
    <source>
        <strain evidence="9">1006PhL</strain>
    </source>
</reference>
<comment type="similarity">
    <text evidence="1 6">Belongs to the small GTPase superfamily. Rab family.</text>
</comment>
<dbReference type="VEuPathDB" id="FungiDB:HMPREF1544_07575"/>
<evidence type="ECO:0000256" key="5">
    <source>
        <dbReference type="ARBA" id="ARBA00023289"/>
    </source>
</evidence>
<dbReference type="STRING" id="1220926.S2JSH6"/>
<dbReference type="GO" id="GO:0016192">
    <property type="term" value="P:vesicle-mediated transport"/>
    <property type="evidence" value="ECO:0007669"/>
    <property type="project" value="InterPro"/>
</dbReference>
<dbReference type="InterPro" id="IPR030697">
    <property type="entry name" value="Rab29/Rab38/Rab32"/>
</dbReference>
<dbReference type="InterPro" id="IPR027417">
    <property type="entry name" value="P-loop_NTPase"/>
</dbReference>
<keyword evidence="9" id="KW-1185">Reference proteome</keyword>
<dbReference type="GO" id="GO:0005802">
    <property type="term" value="C:trans-Golgi network"/>
    <property type="evidence" value="ECO:0007669"/>
    <property type="project" value="UniProtKB-UniRule"/>
</dbReference>
<dbReference type="GO" id="GO:0016020">
    <property type="term" value="C:membrane"/>
    <property type="evidence" value="ECO:0007669"/>
    <property type="project" value="UniProtKB-SubCell"/>
</dbReference>
<dbReference type="Proteomes" id="UP000014254">
    <property type="component" value="Unassembled WGS sequence"/>
</dbReference>
<dbReference type="NCBIfam" id="TIGR00231">
    <property type="entry name" value="small_GTP"/>
    <property type="match status" value="1"/>
</dbReference>
<organism evidence="8 9">
    <name type="scientific">Mucor circinelloides f. circinelloides (strain 1006PhL)</name>
    <name type="common">Mucormycosis agent</name>
    <name type="synonym">Calyptromyces circinelloides</name>
    <dbReference type="NCBI Taxonomy" id="1220926"/>
    <lineage>
        <taxon>Eukaryota</taxon>
        <taxon>Fungi</taxon>
        <taxon>Fungi incertae sedis</taxon>
        <taxon>Mucoromycota</taxon>
        <taxon>Mucoromycotina</taxon>
        <taxon>Mucoromycetes</taxon>
        <taxon>Mucorales</taxon>
        <taxon>Mucorineae</taxon>
        <taxon>Mucoraceae</taxon>
        <taxon>Mucor</taxon>
    </lineage>
</organism>
<evidence type="ECO:0000256" key="2">
    <source>
        <dbReference type="ARBA" id="ARBA00022741"/>
    </source>
</evidence>
<dbReference type="AlphaFoldDB" id="S2JSH6"/>
<dbReference type="PROSITE" id="PS51421">
    <property type="entry name" value="RAS"/>
    <property type="match status" value="1"/>
</dbReference>
<proteinExistence type="inferred from homology"/>
<dbReference type="SUPFAM" id="SSF52540">
    <property type="entry name" value="P-loop containing nucleoside triphosphate hydrolases"/>
    <property type="match status" value="1"/>
</dbReference>
<dbReference type="PROSITE" id="PS51417">
    <property type="entry name" value="ARF"/>
    <property type="match status" value="1"/>
</dbReference>
<evidence type="ECO:0000256" key="6">
    <source>
        <dbReference type="RuleBase" id="RU367128"/>
    </source>
</evidence>
<dbReference type="CDD" id="cd04107">
    <property type="entry name" value="Rab32_Rab38"/>
    <property type="match status" value="1"/>
</dbReference>
<keyword evidence="6" id="KW-0472">Membrane</keyword>
<dbReference type="SMART" id="SM00174">
    <property type="entry name" value="RHO"/>
    <property type="match status" value="1"/>
</dbReference>